<proteinExistence type="predicted"/>
<gene>
    <name evidence="1" type="ORF">PXEA_LOCUS20321</name>
</gene>
<reference evidence="1" key="1">
    <citation type="submission" date="2018-11" db="EMBL/GenBank/DDBJ databases">
        <authorList>
            <consortium name="Pathogen Informatics"/>
        </authorList>
    </citation>
    <scope>NUCLEOTIDE SEQUENCE</scope>
</reference>
<comment type="caution">
    <text evidence="1">The sequence shown here is derived from an EMBL/GenBank/DDBJ whole genome shotgun (WGS) entry which is preliminary data.</text>
</comment>
<organism evidence="1 2">
    <name type="scientific">Protopolystoma xenopodis</name>
    <dbReference type="NCBI Taxonomy" id="117903"/>
    <lineage>
        <taxon>Eukaryota</taxon>
        <taxon>Metazoa</taxon>
        <taxon>Spiralia</taxon>
        <taxon>Lophotrochozoa</taxon>
        <taxon>Platyhelminthes</taxon>
        <taxon>Monogenea</taxon>
        <taxon>Polyopisthocotylea</taxon>
        <taxon>Polystomatidea</taxon>
        <taxon>Polystomatidae</taxon>
        <taxon>Protopolystoma</taxon>
    </lineage>
</organism>
<evidence type="ECO:0000313" key="1">
    <source>
        <dbReference type="EMBL" id="VEL26881.1"/>
    </source>
</evidence>
<dbReference type="AlphaFoldDB" id="A0A3S5FEQ5"/>
<protein>
    <submittedName>
        <fullName evidence="1">Uncharacterized protein</fullName>
    </submittedName>
</protein>
<dbReference type="EMBL" id="CAAALY010083419">
    <property type="protein sequence ID" value="VEL26881.1"/>
    <property type="molecule type" value="Genomic_DNA"/>
</dbReference>
<keyword evidence="2" id="KW-1185">Reference proteome</keyword>
<accession>A0A3S5FEQ5</accession>
<name>A0A3S5FEQ5_9PLAT</name>
<dbReference type="Proteomes" id="UP000784294">
    <property type="component" value="Unassembled WGS sequence"/>
</dbReference>
<evidence type="ECO:0000313" key="2">
    <source>
        <dbReference type="Proteomes" id="UP000784294"/>
    </source>
</evidence>
<sequence>MPPIGRLIGCCLLLRPHVEYGNVIGRHSELLSWRHGNWRTQPSLVLLRVSTLHARPPLNLSETVARRRQSESNCTQPRLVEVFSARISKVSHNRIEGLRDSIASKRAIRSQLDWTEVDWTTVLVLHRRLSSALNGVAYRVLEMMAMPSLHFTSLRFASLHLTSVYPNPLHSTTRPAARVSAQAPTGLRINIGRIDEALIMLFSHCQ</sequence>